<dbReference type="EMBL" id="FQZI01000002">
    <property type="protein sequence ID" value="SHI65281.1"/>
    <property type="molecule type" value="Genomic_DNA"/>
</dbReference>
<dbReference type="GO" id="GO:0030313">
    <property type="term" value="C:cell envelope"/>
    <property type="evidence" value="ECO:0007669"/>
    <property type="project" value="UniProtKB-SubCell"/>
</dbReference>
<feature type="domain" description="Thioredoxin" evidence="6">
    <location>
        <begin position="27"/>
        <end position="168"/>
    </location>
</feature>
<name>A0A1M6CWR1_9FLAO</name>
<dbReference type="InterPro" id="IPR036249">
    <property type="entry name" value="Thioredoxin-like_sf"/>
</dbReference>
<feature type="chain" id="PRO_5012296713" evidence="5">
    <location>
        <begin position="20"/>
        <end position="168"/>
    </location>
</feature>
<dbReference type="Gene3D" id="3.40.30.10">
    <property type="entry name" value="Glutaredoxin"/>
    <property type="match status" value="1"/>
</dbReference>
<keyword evidence="8" id="KW-1185">Reference proteome</keyword>
<protein>
    <submittedName>
        <fullName evidence="7">Thioredoxin-like</fullName>
    </submittedName>
</protein>
<dbReference type="InterPro" id="IPR050553">
    <property type="entry name" value="Thioredoxin_ResA/DsbE_sf"/>
</dbReference>
<feature type="signal peptide" evidence="5">
    <location>
        <begin position="1"/>
        <end position="19"/>
    </location>
</feature>
<dbReference type="SUPFAM" id="SSF52833">
    <property type="entry name" value="Thioredoxin-like"/>
    <property type="match status" value="1"/>
</dbReference>
<dbReference type="GO" id="GO:0017004">
    <property type="term" value="P:cytochrome complex assembly"/>
    <property type="evidence" value="ECO:0007669"/>
    <property type="project" value="UniProtKB-KW"/>
</dbReference>
<evidence type="ECO:0000313" key="7">
    <source>
        <dbReference type="EMBL" id="SHI65281.1"/>
    </source>
</evidence>
<dbReference type="Pfam" id="PF08534">
    <property type="entry name" value="Redoxin"/>
    <property type="match status" value="1"/>
</dbReference>
<dbReference type="InterPro" id="IPR013740">
    <property type="entry name" value="Redoxin"/>
</dbReference>
<dbReference type="CDD" id="cd02966">
    <property type="entry name" value="TlpA_like_family"/>
    <property type="match status" value="1"/>
</dbReference>
<dbReference type="OrthoDB" id="1098640at2"/>
<keyword evidence="5" id="KW-0732">Signal</keyword>
<gene>
    <name evidence="7" type="ORF">SAMN05444363_1132</name>
</gene>
<evidence type="ECO:0000256" key="5">
    <source>
        <dbReference type="SAM" id="SignalP"/>
    </source>
</evidence>
<dbReference type="PANTHER" id="PTHR42852">
    <property type="entry name" value="THIOL:DISULFIDE INTERCHANGE PROTEIN DSBE"/>
    <property type="match status" value="1"/>
</dbReference>
<evidence type="ECO:0000256" key="3">
    <source>
        <dbReference type="ARBA" id="ARBA00023157"/>
    </source>
</evidence>
<evidence type="ECO:0000256" key="1">
    <source>
        <dbReference type="ARBA" id="ARBA00004196"/>
    </source>
</evidence>
<accession>A0A1M6CWR1</accession>
<organism evidence="7 8">
    <name type="scientific">Flavobacterium terrae</name>
    <dbReference type="NCBI Taxonomy" id="415425"/>
    <lineage>
        <taxon>Bacteria</taxon>
        <taxon>Pseudomonadati</taxon>
        <taxon>Bacteroidota</taxon>
        <taxon>Flavobacteriia</taxon>
        <taxon>Flavobacteriales</taxon>
        <taxon>Flavobacteriaceae</taxon>
        <taxon>Flavobacterium</taxon>
    </lineage>
</organism>
<evidence type="ECO:0000256" key="4">
    <source>
        <dbReference type="ARBA" id="ARBA00023284"/>
    </source>
</evidence>
<comment type="subcellular location">
    <subcellularLocation>
        <location evidence="1">Cell envelope</location>
    </subcellularLocation>
</comment>
<dbReference type="STRING" id="415425.SAMN05444363_1132"/>
<dbReference type="PROSITE" id="PS51352">
    <property type="entry name" value="THIOREDOXIN_2"/>
    <property type="match status" value="1"/>
</dbReference>
<reference evidence="8" key="1">
    <citation type="submission" date="2016-11" db="EMBL/GenBank/DDBJ databases">
        <authorList>
            <person name="Varghese N."/>
            <person name="Submissions S."/>
        </authorList>
    </citation>
    <scope>NUCLEOTIDE SEQUENCE [LARGE SCALE GENOMIC DNA]</scope>
    <source>
        <strain evidence="8">DSM 18829</strain>
    </source>
</reference>
<evidence type="ECO:0000313" key="8">
    <source>
        <dbReference type="Proteomes" id="UP000184488"/>
    </source>
</evidence>
<keyword evidence="4" id="KW-0676">Redox-active center</keyword>
<sequence>MKKIALVVLLIGGILLAFAYSAKNQKDKFSGQTLASKLKDTAGNEITFQEIIDKSKGKPTVIEFWASWCGDCVKNMPKLKELQANHPNVNFVFLSADKTPEAWLKGIEKHQLTGDHYLMDGGMKGSFGKSVNLDWIPRYIILDKTGNIALYRAIETDHEQVNNLLKTL</sequence>
<dbReference type="AlphaFoldDB" id="A0A1M6CWR1"/>
<proteinExistence type="predicted"/>
<keyword evidence="3" id="KW-1015">Disulfide bond</keyword>
<dbReference type="Proteomes" id="UP000184488">
    <property type="component" value="Unassembled WGS sequence"/>
</dbReference>
<keyword evidence="2" id="KW-0201">Cytochrome c-type biogenesis</keyword>
<evidence type="ECO:0000256" key="2">
    <source>
        <dbReference type="ARBA" id="ARBA00022748"/>
    </source>
</evidence>
<evidence type="ECO:0000259" key="6">
    <source>
        <dbReference type="PROSITE" id="PS51352"/>
    </source>
</evidence>
<dbReference type="InterPro" id="IPR013766">
    <property type="entry name" value="Thioredoxin_domain"/>
</dbReference>
<dbReference type="RefSeq" id="WP_073309402.1">
    <property type="nucleotide sequence ID" value="NZ_FQZI01000002.1"/>
</dbReference>
<dbReference type="PANTHER" id="PTHR42852:SF6">
    <property type="entry name" value="THIOL:DISULFIDE INTERCHANGE PROTEIN DSBE"/>
    <property type="match status" value="1"/>
</dbReference>